<dbReference type="Gene3D" id="3.90.25.10">
    <property type="entry name" value="UDP-galactose 4-epimerase, domain 1"/>
    <property type="match status" value="1"/>
</dbReference>
<organism evidence="4 5">
    <name type="scientific">Basidiobolus ranarum</name>
    <dbReference type="NCBI Taxonomy" id="34480"/>
    <lineage>
        <taxon>Eukaryota</taxon>
        <taxon>Fungi</taxon>
        <taxon>Fungi incertae sedis</taxon>
        <taxon>Zoopagomycota</taxon>
        <taxon>Entomophthoromycotina</taxon>
        <taxon>Basidiobolomycetes</taxon>
        <taxon>Basidiobolales</taxon>
        <taxon>Basidiobolaceae</taxon>
        <taxon>Basidiobolus</taxon>
    </lineage>
</organism>
<evidence type="ECO:0000313" key="5">
    <source>
        <dbReference type="Proteomes" id="UP001479436"/>
    </source>
</evidence>
<feature type="domain" description="NmrA-like" evidence="3">
    <location>
        <begin position="4"/>
        <end position="297"/>
    </location>
</feature>
<dbReference type="Proteomes" id="UP001479436">
    <property type="component" value="Unassembled WGS sequence"/>
</dbReference>
<dbReference type="SUPFAM" id="SSF51735">
    <property type="entry name" value="NAD(P)-binding Rossmann-fold domains"/>
    <property type="match status" value="1"/>
</dbReference>
<protein>
    <recommendedName>
        <fullName evidence="3">NmrA-like domain-containing protein</fullName>
    </recommendedName>
</protein>
<dbReference type="PANTHER" id="PTHR42748">
    <property type="entry name" value="NITROGEN METABOLITE REPRESSION PROTEIN NMRA FAMILY MEMBER"/>
    <property type="match status" value="1"/>
</dbReference>
<accession>A0ABR2WRG9</accession>
<dbReference type="InterPro" id="IPR051164">
    <property type="entry name" value="NmrA-like_oxidored"/>
</dbReference>
<dbReference type="InterPro" id="IPR008030">
    <property type="entry name" value="NmrA-like"/>
</dbReference>
<dbReference type="Gene3D" id="3.40.50.720">
    <property type="entry name" value="NAD(P)-binding Rossmann-like Domain"/>
    <property type="match status" value="1"/>
</dbReference>
<evidence type="ECO:0000259" key="3">
    <source>
        <dbReference type="Pfam" id="PF05368"/>
    </source>
</evidence>
<evidence type="ECO:0000256" key="2">
    <source>
        <dbReference type="ARBA" id="ARBA00022857"/>
    </source>
</evidence>
<sequence length="307" mass="33850">MSSQKLIAVIGATGVQGGSAVRALLRNGEFRIRGLTRNPDSPAAQKLSKEGVEMVKCDINNPSELDSAFEGAYGVFVTTDTMESYKLHKPELEIVQGHNIADAAKKANVQHLVHSSLLDSLTISGGKYSQVHHFTNKNAIEKYMKQLGLPMTVLIYGFYMSNTITGGLPTRKADDGALELLFPVPDDTRLAPLDTIVDSGECVAKCFLNPTQTIGKTYFLGCEEITIKEFASIMEKVSGAPVRAVQIPEDQLPNYHLYSLAPIAEMFKFWHDFGYFGGADVKESQEFFGFTDFESYLRREGWNSATL</sequence>
<keyword evidence="2" id="KW-0521">NADP</keyword>
<proteinExistence type="inferred from homology"/>
<comment type="similarity">
    <text evidence="1">Belongs to the NmrA-type oxidoreductase family.</text>
</comment>
<dbReference type="InterPro" id="IPR036291">
    <property type="entry name" value="NAD(P)-bd_dom_sf"/>
</dbReference>
<comment type="caution">
    <text evidence="4">The sequence shown here is derived from an EMBL/GenBank/DDBJ whole genome shotgun (WGS) entry which is preliminary data.</text>
</comment>
<reference evidence="4 5" key="1">
    <citation type="submission" date="2023-04" db="EMBL/GenBank/DDBJ databases">
        <title>Genome of Basidiobolus ranarum AG-B5.</title>
        <authorList>
            <person name="Stajich J.E."/>
            <person name="Carter-House D."/>
            <person name="Gryganskyi A."/>
        </authorList>
    </citation>
    <scope>NUCLEOTIDE SEQUENCE [LARGE SCALE GENOMIC DNA]</scope>
    <source>
        <strain evidence="4 5">AG-B5</strain>
    </source>
</reference>
<name>A0ABR2WRG9_9FUNG</name>
<evidence type="ECO:0000313" key="4">
    <source>
        <dbReference type="EMBL" id="KAK9764104.1"/>
    </source>
</evidence>
<gene>
    <name evidence="4" type="ORF">K7432_008673</name>
</gene>
<dbReference type="Pfam" id="PF05368">
    <property type="entry name" value="NmrA"/>
    <property type="match status" value="1"/>
</dbReference>
<dbReference type="CDD" id="cd05251">
    <property type="entry name" value="NmrA_like_SDR_a"/>
    <property type="match status" value="1"/>
</dbReference>
<dbReference type="PANTHER" id="PTHR42748:SF7">
    <property type="entry name" value="NMRA LIKE REDOX SENSOR 1-RELATED"/>
    <property type="match status" value="1"/>
</dbReference>
<evidence type="ECO:0000256" key="1">
    <source>
        <dbReference type="ARBA" id="ARBA00006328"/>
    </source>
</evidence>
<dbReference type="EMBL" id="JASJQH010000492">
    <property type="protein sequence ID" value="KAK9764104.1"/>
    <property type="molecule type" value="Genomic_DNA"/>
</dbReference>
<keyword evidence="5" id="KW-1185">Reference proteome</keyword>